<evidence type="ECO:0000313" key="10">
    <source>
        <dbReference type="Proteomes" id="UP000814243"/>
    </source>
</evidence>
<keyword evidence="3" id="KW-0677">Repeat</keyword>
<evidence type="ECO:0000256" key="5">
    <source>
        <dbReference type="ARBA" id="ARBA00022989"/>
    </source>
</evidence>
<dbReference type="PRINTS" id="PR00205">
    <property type="entry name" value="CADHERIN"/>
</dbReference>
<keyword evidence="5" id="KW-1133">Transmembrane helix</keyword>
<evidence type="ECO:0000256" key="4">
    <source>
        <dbReference type="ARBA" id="ARBA00022837"/>
    </source>
</evidence>
<dbReference type="SUPFAM" id="SSF49313">
    <property type="entry name" value="Cadherin-like"/>
    <property type="match status" value="4"/>
</dbReference>
<dbReference type="GO" id="GO:0005509">
    <property type="term" value="F:calcium ion binding"/>
    <property type="evidence" value="ECO:0007669"/>
    <property type="project" value="UniProtKB-UniRule"/>
</dbReference>
<evidence type="ECO:0000259" key="8">
    <source>
        <dbReference type="PROSITE" id="PS50268"/>
    </source>
</evidence>
<dbReference type="PANTHER" id="PTHR24026:SF133">
    <property type="entry name" value="CADHERIN-RELATED FAMILY MEMBER 2"/>
    <property type="match status" value="1"/>
</dbReference>
<sequence length="337" mass="36245">MNISTSERSSIPQVKAYDDDPGEYGTVTYSIPSARLRETFAIDASSGALSTRVALDRERRAEWEVGVAASDAGGLLAHTVVRVRVADANDNAPEFPLREYRAAVRADRAPRLPFLTLAARDADAGDHARLHYSVYEGDARSDTAGLFAIDAHTGALSFARDATPYDIINELWIVVFVLGARDVAPRLLAPPPDLFLREDAAPGTLVADLGPPGAAPPRYRLAPALWPRDLFAIDDAGRLVLAAPLDRETAAEHIIGIIAEGPGSPAPAVMVQTRLHVLDVNEHAPSFHSQPYVVHIAENTPPHSSIVQCNHFFHNLPPFLLCVTGCPMVLGHCAPST</sequence>
<dbReference type="CDD" id="cd11304">
    <property type="entry name" value="Cadherin_repeat"/>
    <property type="match status" value="2"/>
</dbReference>
<dbReference type="Proteomes" id="UP000814243">
    <property type="component" value="Unassembled WGS sequence"/>
</dbReference>
<dbReference type="Pfam" id="PF00028">
    <property type="entry name" value="Cadherin"/>
    <property type="match status" value="1"/>
</dbReference>
<dbReference type="GO" id="GO:0007156">
    <property type="term" value="P:homophilic cell adhesion via plasma membrane adhesion molecules"/>
    <property type="evidence" value="ECO:0007669"/>
    <property type="project" value="InterPro"/>
</dbReference>
<feature type="domain" description="Cadherin" evidence="8">
    <location>
        <begin position="96"/>
        <end position="287"/>
    </location>
</feature>
<dbReference type="InterPro" id="IPR015919">
    <property type="entry name" value="Cadherin-like_sf"/>
</dbReference>
<dbReference type="PROSITE" id="PS50268">
    <property type="entry name" value="CADHERIN_2"/>
    <property type="match status" value="2"/>
</dbReference>
<evidence type="ECO:0000256" key="2">
    <source>
        <dbReference type="ARBA" id="ARBA00022692"/>
    </source>
</evidence>
<protein>
    <recommendedName>
        <fullName evidence="8">Cadherin domain-containing protein</fullName>
    </recommendedName>
</protein>
<comment type="caution">
    <text evidence="9">The sequence shown here is derived from an EMBL/GenBank/DDBJ whole genome shotgun (WGS) entry which is preliminary data.</text>
</comment>
<keyword evidence="4 7" id="KW-0106">Calcium</keyword>
<dbReference type="PANTHER" id="PTHR24026">
    <property type="entry name" value="FAT ATYPICAL CADHERIN-RELATED"/>
    <property type="match status" value="1"/>
</dbReference>
<keyword evidence="2" id="KW-0812">Transmembrane</keyword>
<keyword evidence="6" id="KW-0472">Membrane</keyword>
<evidence type="ECO:0000256" key="6">
    <source>
        <dbReference type="ARBA" id="ARBA00023136"/>
    </source>
</evidence>
<dbReference type="Gene3D" id="2.60.40.60">
    <property type="entry name" value="Cadherins"/>
    <property type="match status" value="4"/>
</dbReference>
<evidence type="ECO:0000313" key="9">
    <source>
        <dbReference type="EMBL" id="KAH9632150.1"/>
    </source>
</evidence>
<dbReference type="GO" id="GO:0005886">
    <property type="term" value="C:plasma membrane"/>
    <property type="evidence" value="ECO:0007669"/>
    <property type="project" value="InterPro"/>
</dbReference>
<evidence type="ECO:0000256" key="3">
    <source>
        <dbReference type="ARBA" id="ARBA00022737"/>
    </source>
</evidence>
<dbReference type="AlphaFoldDB" id="A0A922SC46"/>
<accession>A0A922SC46</accession>
<name>A0A922SC46_SPOEX</name>
<dbReference type="InterPro" id="IPR020894">
    <property type="entry name" value="Cadherin_CS"/>
</dbReference>
<evidence type="ECO:0000256" key="1">
    <source>
        <dbReference type="ARBA" id="ARBA00004370"/>
    </source>
</evidence>
<dbReference type="SMART" id="SM00112">
    <property type="entry name" value="CA"/>
    <property type="match status" value="2"/>
</dbReference>
<comment type="subcellular location">
    <subcellularLocation>
        <location evidence="1">Membrane</location>
    </subcellularLocation>
</comment>
<gene>
    <name evidence="9" type="ORF">HF086_006584</name>
</gene>
<dbReference type="EMBL" id="JACEFF010000726">
    <property type="protein sequence ID" value="KAH9632150.1"/>
    <property type="molecule type" value="Genomic_DNA"/>
</dbReference>
<evidence type="ECO:0000256" key="7">
    <source>
        <dbReference type="PROSITE-ProRule" id="PRU00043"/>
    </source>
</evidence>
<feature type="domain" description="Cadherin" evidence="8">
    <location>
        <begin position="9"/>
        <end position="95"/>
    </location>
</feature>
<dbReference type="FunFam" id="2.60.40.60:FF:000092">
    <property type="entry name" value="Protocadherin 8"/>
    <property type="match status" value="1"/>
</dbReference>
<organism evidence="9 10">
    <name type="scientific">Spodoptera exigua</name>
    <name type="common">Beet armyworm</name>
    <name type="synonym">Noctua fulgens</name>
    <dbReference type="NCBI Taxonomy" id="7107"/>
    <lineage>
        <taxon>Eukaryota</taxon>
        <taxon>Metazoa</taxon>
        <taxon>Ecdysozoa</taxon>
        <taxon>Arthropoda</taxon>
        <taxon>Hexapoda</taxon>
        <taxon>Insecta</taxon>
        <taxon>Pterygota</taxon>
        <taxon>Neoptera</taxon>
        <taxon>Endopterygota</taxon>
        <taxon>Lepidoptera</taxon>
        <taxon>Glossata</taxon>
        <taxon>Ditrysia</taxon>
        <taxon>Noctuoidea</taxon>
        <taxon>Noctuidae</taxon>
        <taxon>Amphipyrinae</taxon>
        <taxon>Spodoptera</taxon>
    </lineage>
</organism>
<proteinExistence type="predicted"/>
<dbReference type="PROSITE" id="PS00232">
    <property type="entry name" value="CADHERIN_1"/>
    <property type="match status" value="1"/>
</dbReference>
<reference evidence="9" key="1">
    <citation type="journal article" date="2021" name="G3 (Bethesda)">
        <title>Genome and transcriptome analysis of the beet armyworm Spodoptera exigua reveals targets for pest control. .</title>
        <authorList>
            <person name="Simon S."/>
            <person name="Breeschoten T."/>
            <person name="Jansen H.J."/>
            <person name="Dirks R.P."/>
            <person name="Schranz M.E."/>
            <person name="Ros V.I.D."/>
        </authorList>
    </citation>
    <scope>NUCLEOTIDE SEQUENCE</scope>
    <source>
        <strain evidence="9">TB_SE_WUR_2020</strain>
    </source>
</reference>
<dbReference type="InterPro" id="IPR002126">
    <property type="entry name" value="Cadherin-like_dom"/>
</dbReference>